<dbReference type="Pfam" id="PF24626">
    <property type="entry name" value="SH3_Tf2-1"/>
    <property type="match status" value="1"/>
</dbReference>
<dbReference type="PANTHER" id="PTHR46148:SF60">
    <property type="entry name" value="CHROMO DOMAIN-CONTAINING PROTEIN"/>
    <property type="match status" value="1"/>
</dbReference>
<dbReference type="EMBL" id="CP133613">
    <property type="protein sequence ID" value="WMV13772.1"/>
    <property type="molecule type" value="Genomic_DNA"/>
</dbReference>
<evidence type="ECO:0000313" key="2">
    <source>
        <dbReference type="EMBL" id="WMV13772.1"/>
    </source>
</evidence>
<dbReference type="InterPro" id="IPR036397">
    <property type="entry name" value="RNaseH_sf"/>
</dbReference>
<evidence type="ECO:0000259" key="1">
    <source>
        <dbReference type="PROSITE" id="PS50994"/>
    </source>
</evidence>
<accession>A0AAF0PZM4</accession>
<proteinExistence type="predicted"/>
<dbReference type="GO" id="GO:0015074">
    <property type="term" value="P:DNA integration"/>
    <property type="evidence" value="ECO:0007669"/>
    <property type="project" value="InterPro"/>
</dbReference>
<dbReference type="InterPro" id="IPR001584">
    <property type="entry name" value="Integrase_cat-core"/>
</dbReference>
<sequence>MILMSSRPLGKFDYIWVVVDILTKLAHFIPIRVNYNDQQLAKVYVQEIVRLHGLPLSIISDRRTQFTSKFWEKLHEELGTQLTFSKTFHPQKDGKSERTIEVLEDKLRACMIDFGGNWDKFLPLYEFSYNNSYHSSIDRAPFVALYGRLCRSPIRWLEVGDVKSMGVDLVKDAQDKVGEQVLLKLSPIKGVMTFGKKGKLSLRYIGPFEILDCVGLVAYRLALPPSLSGVNPMFHVSMLKKYHGDGDYIIKWDSILLDKDLQFEEEPVAILDPNVRKLRTKKIKSVKVQWEHRLIEQAT</sequence>
<gene>
    <name evidence="2" type="ORF">MTR67_007157</name>
</gene>
<organism evidence="2 3">
    <name type="scientific">Solanum verrucosum</name>
    <dbReference type="NCBI Taxonomy" id="315347"/>
    <lineage>
        <taxon>Eukaryota</taxon>
        <taxon>Viridiplantae</taxon>
        <taxon>Streptophyta</taxon>
        <taxon>Embryophyta</taxon>
        <taxon>Tracheophyta</taxon>
        <taxon>Spermatophyta</taxon>
        <taxon>Magnoliopsida</taxon>
        <taxon>eudicotyledons</taxon>
        <taxon>Gunneridae</taxon>
        <taxon>Pentapetalae</taxon>
        <taxon>asterids</taxon>
        <taxon>lamiids</taxon>
        <taxon>Solanales</taxon>
        <taxon>Solanaceae</taxon>
        <taxon>Solanoideae</taxon>
        <taxon>Solaneae</taxon>
        <taxon>Solanum</taxon>
    </lineage>
</organism>
<name>A0AAF0PZM4_SOLVR</name>
<dbReference type="PANTHER" id="PTHR46148">
    <property type="entry name" value="CHROMO DOMAIN-CONTAINING PROTEIN"/>
    <property type="match status" value="1"/>
</dbReference>
<dbReference type="AlphaFoldDB" id="A0AAF0PZM4"/>
<reference evidence="2" key="1">
    <citation type="submission" date="2023-08" db="EMBL/GenBank/DDBJ databases">
        <title>A de novo genome assembly of Solanum verrucosum Schlechtendal, a Mexican diploid species geographically isolated from the other diploid A-genome species in potato relatives.</title>
        <authorList>
            <person name="Hosaka K."/>
        </authorList>
    </citation>
    <scope>NUCLEOTIDE SEQUENCE</scope>
    <source>
        <tissue evidence="2">Young leaves</tissue>
    </source>
</reference>
<dbReference type="SUPFAM" id="SSF53098">
    <property type="entry name" value="Ribonuclease H-like"/>
    <property type="match status" value="1"/>
</dbReference>
<dbReference type="Gene3D" id="3.30.420.10">
    <property type="entry name" value="Ribonuclease H-like superfamily/Ribonuclease H"/>
    <property type="match status" value="1"/>
</dbReference>
<dbReference type="InterPro" id="IPR056924">
    <property type="entry name" value="SH3_Tf2-1"/>
</dbReference>
<evidence type="ECO:0000313" key="3">
    <source>
        <dbReference type="Proteomes" id="UP001234989"/>
    </source>
</evidence>
<dbReference type="PROSITE" id="PS50994">
    <property type="entry name" value="INTEGRASE"/>
    <property type="match status" value="1"/>
</dbReference>
<dbReference type="InterPro" id="IPR012337">
    <property type="entry name" value="RNaseH-like_sf"/>
</dbReference>
<dbReference type="GO" id="GO:0003676">
    <property type="term" value="F:nucleic acid binding"/>
    <property type="evidence" value="ECO:0007669"/>
    <property type="project" value="InterPro"/>
</dbReference>
<feature type="domain" description="Integrase catalytic" evidence="1">
    <location>
        <begin position="1"/>
        <end position="149"/>
    </location>
</feature>
<keyword evidence="3" id="KW-1185">Reference proteome</keyword>
<dbReference type="Proteomes" id="UP001234989">
    <property type="component" value="Chromosome 2"/>
</dbReference>
<protein>
    <recommendedName>
        <fullName evidence="1">Integrase catalytic domain-containing protein</fullName>
    </recommendedName>
</protein>